<protein>
    <submittedName>
        <fullName evidence="2">Uncharacterized protein</fullName>
    </submittedName>
</protein>
<organism evidence="1 2">
    <name type="scientific">Romanomermis culicivorax</name>
    <name type="common">Nematode worm</name>
    <dbReference type="NCBI Taxonomy" id="13658"/>
    <lineage>
        <taxon>Eukaryota</taxon>
        <taxon>Metazoa</taxon>
        <taxon>Ecdysozoa</taxon>
        <taxon>Nematoda</taxon>
        <taxon>Enoplea</taxon>
        <taxon>Dorylaimia</taxon>
        <taxon>Mermithida</taxon>
        <taxon>Mermithoidea</taxon>
        <taxon>Mermithidae</taxon>
        <taxon>Romanomermis</taxon>
    </lineage>
</organism>
<keyword evidence="1" id="KW-1185">Reference proteome</keyword>
<dbReference type="WBParaSite" id="nRc.2.0.1.t12788-RA">
    <property type="protein sequence ID" value="nRc.2.0.1.t12788-RA"/>
    <property type="gene ID" value="nRc.2.0.1.g12788"/>
</dbReference>
<sequence length="118" mass="13351">MGPATGPNVSSFPPLDKTQDHWDTYLSQLNQHFKAHKVIDDGQRRAYFLSLVGTEIFELLSNIHGNEDISKEINGPQGLLCTTLDPSPQQLATVDAICQMHSKKRQRKRQWMDGDCKD</sequence>
<reference evidence="2" key="1">
    <citation type="submission" date="2022-11" db="UniProtKB">
        <authorList>
            <consortium name="WormBaseParasite"/>
        </authorList>
    </citation>
    <scope>IDENTIFICATION</scope>
</reference>
<evidence type="ECO:0000313" key="2">
    <source>
        <dbReference type="WBParaSite" id="nRc.2.0.1.t12788-RA"/>
    </source>
</evidence>
<name>A0A915IFV0_ROMCU</name>
<dbReference type="Proteomes" id="UP000887565">
    <property type="component" value="Unplaced"/>
</dbReference>
<proteinExistence type="predicted"/>
<evidence type="ECO:0000313" key="1">
    <source>
        <dbReference type="Proteomes" id="UP000887565"/>
    </source>
</evidence>
<accession>A0A915IFV0</accession>
<dbReference type="AlphaFoldDB" id="A0A915IFV0"/>